<dbReference type="InterPro" id="IPR011611">
    <property type="entry name" value="PfkB_dom"/>
</dbReference>
<evidence type="ECO:0000259" key="7">
    <source>
        <dbReference type="Pfam" id="PF00294"/>
    </source>
</evidence>
<comment type="similarity">
    <text evidence="6">Belongs to the carbohydrate kinase PfkB family. LacC subfamily.</text>
</comment>
<dbReference type="EC" id="2.7.1.144" evidence="6"/>
<dbReference type="CDD" id="cd01164">
    <property type="entry name" value="FruK_PfkB_like"/>
    <property type="match status" value="1"/>
</dbReference>
<comment type="pathway">
    <text evidence="6">Carbohydrate metabolism; D-tagatose 6-phosphate degradation; D-glyceraldehyde 3-phosphate and glycerone phosphate from D-tagatose 6-phosphate: step 1/2.</text>
</comment>
<feature type="domain" description="Carbohydrate kinase PfkB" evidence="7">
    <location>
        <begin position="11"/>
        <end position="287"/>
    </location>
</feature>
<dbReference type="InterPro" id="IPR029056">
    <property type="entry name" value="Ribokinase-like"/>
</dbReference>
<evidence type="ECO:0000256" key="3">
    <source>
        <dbReference type="ARBA" id="ARBA00022741"/>
    </source>
</evidence>
<dbReference type="EMBL" id="JAFLVR010000020">
    <property type="protein sequence ID" value="MBO0452310.1"/>
    <property type="molecule type" value="Genomic_DNA"/>
</dbReference>
<dbReference type="NCBIfam" id="TIGR03168">
    <property type="entry name" value="1-PFK"/>
    <property type="match status" value="1"/>
</dbReference>
<dbReference type="PANTHER" id="PTHR46566">
    <property type="entry name" value="1-PHOSPHOFRUCTOKINASE-RELATED"/>
    <property type="match status" value="1"/>
</dbReference>
<keyword evidence="9" id="KW-1185">Reference proteome</keyword>
<accession>A0ABS3HHB9</accession>
<keyword evidence="3 6" id="KW-0547">Nucleotide-binding</keyword>
<evidence type="ECO:0000313" key="8">
    <source>
        <dbReference type="EMBL" id="MBO0452310.1"/>
    </source>
</evidence>
<evidence type="ECO:0000256" key="2">
    <source>
        <dbReference type="ARBA" id="ARBA00022679"/>
    </source>
</evidence>
<keyword evidence="2 6" id="KW-0808">Transferase</keyword>
<organism evidence="8 9">
    <name type="scientific">Candidatus Enterococcus murrayae</name>
    <dbReference type="NCBI Taxonomy" id="2815321"/>
    <lineage>
        <taxon>Bacteria</taxon>
        <taxon>Bacillati</taxon>
        <taxon>Bacillota</taxon>
        <taxon>Bacilli</taxon>
        <taxon>Lactobacillales</taxon>
        <taxon>Enterococcaceae</taxon>
        <taxon>Enterococcus</taxon>
    </lineage>
</organism>
<keyword evidence="6" id="KW-0423">Lactose metabolism</keyword>
<reference evidence="8 9" key="1">
    <citation type="submission" date="2021-03" db="EMBL/GenBank/DDBJ databases">
        <title>Enterococcal diversity collection.</title>
        <authorList>
            <person name="Gilmore M.S."/>
            <person name="Schwartzman J."/>
            <person name="Van Tyne D."/>
            <person name="Martin M."/>
            <person name="Earl A.M."/>
            <person name="Manson A.L."/>
            <person name="Straub T."/>
            <person name="Salamzade R."/>
            <person name="Saavedra J."/>
            <person name="Lebreton F."/>
            <person name="Prichula J."/>
            <person name="Schaufler K."/>
            <person name="Gaca A."/>
            <person name="Sgardioli B."/>
            <person name="Wagenaar J."/>
            <person name="Strong T."/>
        </authorList>
    </citation>
    <scope>NUCLEOTIDE SEQUENCE [LARGE SCALE GENOMIC DNA]</scope>
    <source>
        <strain evidence="8 9">MJM16</strain>
    </source>
</reference>
<comment type="caution">
    <text evidence="8">The sequence shown here is derived from an EMBL/GenBank/DDBJ whole genome shotgun (WGS) entry which is preliminary data.</text>
</comment>
<name>A0ABS3HHB9_9ENTE</name>
<dbReference type="Gene3D" id="3.40.1190.20">
    <property type="match status" value="1"/>
</dbReference>
<gene>
    <name evidence="8" type="ORF">JZO85_08520</name>
</gene>
<dbReference type="RefSeq" id="WP_207108084.1">
    <property type="nucleotide sequence ID" value="NZ_JAFLVR010000020.1"/>
</dbReference>
<evidence type="ECO:0000256" key="4">
    <source>
        <dbReference type="ARBA" id="ARBA00022777"/>
    </source>
</evidence>
<keyword evidence="4" id="KW-0418">Kinase</keyword>
<dbReference type="SUPFAM" id="SSF53613">
    <property type="entry name" value="Ribokinase-like"/>
    <property type="match status" value="1"/>
</dbReference>
<dbReference type="PANTHER" id="PTHR46566:SF5">
    <property type="entry name" value="1-PHOSPHOFRUCTOKINASE"/>
    <property type="match status" value="1"/>
</dbReference>
<keyword evidence="5 6" id="KW-0067">ATP-binding</keyword>
<dbReference type="InterPro" id="IPR017583">
    <property type="entry name" value="Tagatose/fructose_Pkinase"/>
</dbReference>
<evidence type="ECO:0000256" key="5">
    <source>
        <dbReference type="ARBA" id="ARBA00022840"/>
    </source>
</evidence>
<comment type="catalytic activity">
    <reaction evidence="6">
        <text>D-tagatofuranose 6-phosphate + ATP = D-tagatofuranose 1,6-bisphosphate + ADP + H(+)</text>
        <dbReference type="Rhea" id="RHEA:12420"/>
        <dbReference type="ChEBI" id="CHEBI:15378"/>
        <dbReference type="ChEBI" id="CHEBI:30616"/>
        <dbReference type="ChEBI" id="CHEBI:58694"/>
        <dbReference type="ChEBI" id="CHEBI:58695"/>
        <dbReference type="ChEBI" id="CHEBI:456216"/>
        <dbReference type="EC" id="2.7.1.144"/>
    </reaction>
</comment>
<sequence>MILTITLNPSMDYNYLVSSLNLDQVNRVENPHTSIGGKGINAGRVIAQSGEEVVLTGILGGPVGKMILDTLIAEERYQLEFLTVEGNSRNAITIMHDGNTHTELVERGLYLSKENQQLFFQHVGDLLKKYAIDAICISGSVNSDDAHFHLHLLGFIRSIVGEDFPILMDISGDQLKNVLSQQAVRPSFIKPNTHELEELVGSAIQTTEELVTILHDPLFDNIETIMISQGGDGAIVKHHSMIYDVQIPEVAIVNTTGCGDSTVGGMAFAISKGYTFEAAIKYAMACGISNSLFETNGTIDKNQVLKYIQTIQITEIKELSINS</sequence>
<evidence type="ECO:0000256" key="1">
    <source>
        <dbReference type="ARBA" id="ARBA00005380"/>
    </source>
</evidence>
<evidence type="ECO:0000313" key="9">
    <source>
        <dbReference type="Proteomes" id="UP000664495"/>
    </source>
</evidence>
<dbReference type="Proteomes" id="UP000664495">
    <property type="component" value="Unassembled WGS sequence"/>
</dbReference>
<dbReference type="PIRSF" id="PIRSF000535">
    <property type="entry name" value="1PFK/6PFK/LacC"/>
    <property type="match status" value="1"/>
</dbReference>
<evidence type="ECO:0000256" key="6">
    <source>
        <dbReference type="PIRNR" id="PIRNR000535"/>
    </source>
</evidence>
<proteinExistence type="inferred from homology"/>
<dbReference type="Pfam" id="PF00294">
    <property type="entry name" value="PfkB"/>
    <property type="match status" value="1"/>
</dbReference>
<comment type="similarity">
    <text evidence="1">Belongs to the carbohydrate kinase pfkB family.</text>
</comment>
<protein>
    <recommendedName>
        <fullName evidence="6">Tagatose-6-phosphate kinase</fullName>
        <ecNumber evidence="6">2.7.1.144</ecNumber>
    </recommendedName>
</protein>